<proteinExistence type="predicted"/>
<feature type="transmembrane region" description="Helical" evidence="1">
    <location>
        <begin position="100"/>
        <end position="118"/>
    </location>
</feature>
<name>A0ABS2PWA3_9STRE</name>
<sequence length="356" mass="40969">MDIFSRFSAFYILSYYFAKDITVVNQNALWLTLSYLLVFPFYFFVEYTILFDRSLYHAITSKKKHYYRILQHLCVSMGIYYVVVYALASIQDLGLWELAPLARQFLVCTYGMLFIYLLSTLGKSAHKNIEEKIAEEQARRISNIEHYGQRMEQLYQEILVFEDDYKDMLRQLKESCDSNDIEVIRQTYNRILGKNIDYYSSSHFELGRLITIENSALKSVLSAKILEAEEKGITISTEFPDLITETPISSLDLAIVISILFDNAIEAALGTEQPTIRIAFFKNFDSHLFIISNATKEEQINTSHIFELGVSSKGENRGLGLSNVSQILDDYPMAMLSTSSHNFEFTQKLELLSSAN</sequence>
<dbReference type="Proteomes" id="UP000697472">
    <property type="component" value="Unassembled WGS sequence"/>
</dbReference>
<feature type="transmembrane region" description="Helical" evidence="1">
    <location>
        <begin position="66"/>
        <end position="88"/>
    </location>
</feature>
<dbReference type="CDD" id="cd16935">
    <property type="entry name" value="HATPase_AgrC-ComD-like"/>
    <property type="match status" value="1"/>
</dbReference>
<evidence type="ECO:0000259" key="2">
    <source>
        <dbReference type="Pfam" id="PF14501"/>
    </source>
</evidence>
<keyword evidence="3" id="KW-0418">Kinase</keyword>
<keyword evidence="4" id="KW-1185">Reference proteome</keyword>
<gene>
    <name evidence="3" type="ORF">JOC28_001878</name>
</gene>
<dbReference type="Gene3D" id="3.30.565.10">
    <property type="entry name" value="Histidine kinase-like ATPase, C-terminal domain"/>
    <property type="match status" value="1"/>
</dbReference>
<evidence type="ECO:0000256" key="1">
    <source>
        <dbReference type="SAM" id="Phobius"/>
    </source>
</evidence>
<dbReference type="InterPro" id="IPR032834">
    <property type="entry name" value="NatK-like_C"/>
</dbReference>
<comment type="caution">
    <text evidence="3">The sequence shown here is derived from an EMBL/GenBank/DDBJ whole genome shotgun (WGS) entry which is preliminary data.</text>
</comment>
<dbReference type="PANTHER" id="PTHR40448">
    <property type="entry name" value="TWO-COMPONENT SENSOR HISTIDINE KINASE"/>
    <property type="match status" value="1"/>
</dbReference>
<keyword evidence="1" id="KW-0472">Membrane</keyword>
<keyword evidence="1" id="KW-1133">Transmembrane helix</keyword>
<dbReference type="GO" id="GO:0016301">
    <property type="term" value="F:kinase activity"/>
    <property type="evidence" value="ECO:0007669"/>
    <property type="project" value="UniProtKB-KW"/>
</dbReference>
<dbReference type="EC" id="2.7.13.-" evidence="3"/>
<evidence type="ECO:0000313" key="4">
    <source>
        <dbReference type="Proteomes" id="UP000697472"/>
    </source>
</evidence>
<feature type="domain" description="Sensor histidine kinase NatK-like C-terminal" evidence="2">
    <location>
        <begin position="250"/>
        <end position="351"/>
    </location>
</feature>
<dbReference type="SUPFAM" id="SSF55874">
    <property type="entry name" value="ATPase domain of HSP90 chaperone/DNA topoisomerase II/histidine kinase"/>
    <property type="match status" value="1"/>
</dbReference>
<protein>
    <submittedName>
        <fullName evidence="3">Two-component system sensor histidine kinase AgrC</fullName>
        <ecNumber evidence="3">2.7.13.-</ecNumber>
    </submittedName>
</protein>
<evidence type="ECO:0000313" key="3">
    <source>
        <dbReference type="EMBL" id="MBM7643567.1"/>
    </source>
</evidence>
<feature type="transmembrane region" description="Helical" evidence="1">
    <location>
        <begin position="28"/>
        <end position="45"/>
    </location>
</feature>
<reference evidence="3 4" key="1">
    <citation type="submission" date="2021-01" db="EMBL/GenBank/DDBJ databases">
        <title>Genomic Encyclopedia of Type Strains, Phase IV (KMG-IV): sequencing the most valuable type-strain genomes for metagenomic binning, comparative biology and taxonomic classification.</title>
        <authorList>
            <person name="Goeker M."/>
        </authorList>
    </citation>
    <scope>NUCLEOTIDE SEQUENCE [LARGE SCALE GENOMIC DNA]</scope>
    <source>
        <strain evidence="3 4">DSM 27382</strain>
    </source>
</reference>
<dbReference type="Pfam" id="PF14501">
    <property type="entry name" value="HATPase_c_5"/>
    <property type="match status" value="1"/>
</dbReference>
<keyword evidence="1" id="KW-0812">Transmembrane</keyword>
<dbReference type="EMBL" id="JAFBEH010000053">
    <property type="protein sequence ID" value="MBM7643567.1"/>
    <property type="molecule type" value="Genomic_DNA"/>
</dbReference>
<dbReference type="InterPro" id="IPR036890">
    <property type="entry name" value="HATPase_C_sf"/>
</dbReference>
<accession>A0ABS2PWA3</accession>
<keyword evidence="3" id="KW-0808">Transferase</keyword>
<organism evidence="3 4">
    <name type="scientific">Streptococcus loxodontisalivarius</name>
    <dbReference type="NCBI Taxonomy" id="1349415"/>
    <lineage>
        <taxon>Bacteria</taxon>
        <taxon>Bacillati</taxon>
        <taxon>Bacillota</taxon>
        <taxon>Bacilli</taxon>
        <taxon>Lactobacillales</taxon>
        <taxon>Streptococcaceae</taxon>
        <taxon>Streptococcus</taxon>
    </lineage>
</organism>
<dbReference type="RefSeq" id="WP_205010409.1">
    <property type="nucleotide sequence ID" value="NZ_JAFBEH010000053.1"/>
</dbReference>
<dbReference type="PANTHER" id="PTHR40448:SF1">
    <property type="entry name" value="TWO-COMPONENT SENSOR HISTIDINE KINASE"/>
    <property type="match status" value="1"/>
</dbReference>